<organism evidence="1 2">
    <name type="scientific">Scytonema hofmannii PCC 7110</name>
    <dbReference type="NCBI Taxonomy" id="128403"/>
    <lineage>
        <taxon>Bacteria</taxon>
        <taxon>Bacillati</taxon>
        <taxon>Cyanobacteriota</taxon>
        <taxon>Cyanophyceae</taxon>
        <taxon>Nostocales</taxon>
        <taxon>Scytonemataceae</taxon>
        <taxon>Scytonema</taxon>
    </lineage>
</organism>
<protein>
    <submittedName>
        <fullName evidence="1">Uncharacterized protein</fullName>
    </submittedName>
</protein>
<name>A0A139XHJ1_9CYAN</name>
<gene>
    <name evidence="1" type="ORF">WA1_03235</name>
</gene>
<dbReference type="OrthoDB" id="526759at2"/>
<dbReference type="AlphaFoldDB" id="A0A139XHJ1"/>
<accession>A0A139XHJ1</accession>
<reference evidence="1 2" key="1">
    <citation type="journal article" date="2013" name="Genome Biol. Evol.">
        <title>Genomes of Stigonematalean cyanobacteria (subsection V) and the evolution of oxygenic photosynthesis from prokaryotes to plastids.</title>
        <authorList>
            <person name="Dagan T."/>
            <person name="Roettger M."/>
            <person name="Stucken K."/>
            <person name="Landan G."/>
            <person name="Koch R."/>
            <person name="Major P."/>
            <person name="Gould S.B."/>
            <person name="Goremykin V.V."/>
            <person name="Rippka R."/>
            <person name="Tandeau de Marsac N."/>
            <person name="Gugger M."/>
            <person name="Lockhart P.J."/>
            <person name="Allen J.F."/>
            <person name="Brune I."/>
            <person name="Maus I."/>
            <person name="Puhler A."/>
            <person name="Martin W.F."/>
        </authorList>
    </citation>
    <scope>NUCLEOTIDE SEQUENCE [LARGE SCALE GENOMIC DNA]</scope>
    <source>
        <strain evidence="1 2">PCC 7110</strain>
    </source>
</reference>
<dbReference type="Proteomes" id="UP000076925">
    <property type="component" value="Unassembled WGS sequence"/>
</dbReference>
<sequence length="63" mass="6932">MALEYHCASQSIELSECSEPEFRLELVEGKFLVGGTIEGSRWLLKEALIGWGLEAAIAFASPF</sequence>
<comment type="caution">
    <text evidence="1">The sequence shown here is derived from an EMBL/GenBank/DDBJ whole genome shotgun (WGS) entry which is preliminary data.</text>
</comment>
<dbReference type="EMBL" id="ANNX02000012">
    <property type="protein sequence ID" value="KYC44164.1"/>
    <property type="molecule type" value="Genomic_DNA"/>
</dbReference>
<evidence type="ECO:0000313" key="1">
    <source>
        <dbReference type="EMBL" id="KYC44164.1"/>
    </source>
</evidence>
<evidence type="ECO:0000313" key="2">
    <source>
        <dbReference type="Proteomes" id="UP000076925"/>
    </source>
</evidence>
<proteinExistence type="predicted"/>
<keyword evidence="2" id="KW-1185">Reference proteome</keyword>
<dbReference type="RefSeq" id="WP_017741485.1">
    <property type="nucleotide sequence ID" value="NZ_KQ976354.1"/>
</dbReference>